<name>A0ABS8N7V1_9CLOT</name>
<evidence type="ECO:0000313" key="5">
    <source>
        <dbReference type="Proteomes" id="UP001165422"/>
    </source>
</evidence>
<sequence length="216" mass="24856">MKIIAINGGPRKKWNTATLLENALKGAASRGAQTEMVHLYDLSYKGCISCFSCKEVGGKSYGKCILKDDLTPILRKIKNSDAFIIGSPVYLGDVTGALRCFLERLLFQYLVYDKNHSSLLKKKIPSAFIYTMNVDECNLEKVGYKEYFRKMQEIVERIFGPTEELYSTDTLQFSDYSRYVSTLFDSEKKMKRHREVFPKDCRRAYELGEKLAESRK</sequence>
<evidence type="ECO:0000259" key="3">
    <source>
        <dbReference type="Pfam" id="PF03358"/>
    </source>
</evidence>
<dbReference type="EMBL" id="JAJJPB010000019">
    <property type="protein sequence ID" value="MCC9295886.1"/>
    <property type="molecule type" value="Genomic_DNA"/>
</dbReference>
<dbReference type="Proteomes" id="UP001165422">
    <property type="component" value="Unassembled WGS sequence"/>
</dbReference>
<comment type="caution">
    <text evidence="4">The sequence shown here is derived from an EMBL/GenBank/DDBJ whole genome shotgun (WGS) entry which is preliminary data.</text>
</comment>
<feature type="domain" description="NADPH-dependent FMN reductase-like" evidence="3">
    <location>
        <begin position="1"/>
        <end position="115"/>
    </location>
</feature>
<evidence type="ECO:0000256" key="2">
    <source>
        <dbReference type="ARBA" id="ARBA00022643"/>
    </source>
</evidence>
<reference evidence="4" key="1">
    <citation type="submission" date="2021-11" db="EMBL/GenBank/DDBJ databases">
        <authorList>
            <person name="Qingchun L."/>
            <person name="Dong Z."/>
            <person name="Zongwei Q."/>
            <person name="Jia Z."/>
            <person name="Duotao L."/>
        </authorList>
    </citation>
    <scope>NUCLEOTIDE SEQUENCE</scope>
    <source>
        <strain evidence="4">WLY-B-L2</strain>
    </source>
</reference>
<dbReference type="RefSeq" id="WP_150356693.1">
    <property type="nucleotide sequence ID" value="NZ_JAJJPB010000019.1"/>
</dbReference>
<dbReference type="Gene3D" id="3.40.50.360">
    <property type="match status" value="1"/>
</dbReference>
<gene>
    <name evidence="4" type="ORF">LN736_13545</name>
</gene>
<proteinExistence type="predicted"/>
<dbReference type="InterPro" id="IPR029039">
    <property type="entry name" value="Flavoprotein-like_sf"/>
</dbReference>
<organism evidence="4 5">
    <name type="scientific">Clostridium aromativorans</name>
    <dbReference type="NCBI Taxonomy" id="2836848"/>
    <lineage>
        <taxon>Bacteria</taxon>
        <taxon>Bacillati</taxon>
        <taxon>Bacillota</taxon>
        <taxon>Clostridia</taxon>
        <taxon>Eubacteriales</taxon>
        <taxon>Clostridiaceae</taxon>
        <taxon>Clostridium</taxon>
    </lineage>
</organism>
<dbReference type="Pfam" id="PF03358">
    <property type="entry name" value="FMN_red"/>
    <property type="match status" value="1"/>
</dbReference>
<evidence type="ECO:0000256" key="1">
    <source>
        <dbReference type="ARBA" id="ARBA00022630"/>
    </source>
</evidence>
<keyword evidence="5" id="KW-1185">Reference proteome</keyword>
<dbReference type="PANTHER" id="PTHR43278:SF2">
    <property type="entry name" value="IRON-SULFUR FLAVOPROTEIN"/>
    <property type="match status" value="1"/>
</dbReference>
<dbReference type="InterPro" id="IPR005025">
    <property type="entry name" value="FMN_Rdtase-like_dom"/>
</dbReference>
<dbReference type="SUPFAM" id="SSF52218">
    <property type="entry name" value="Flavoproteins"/>
    <property type="match status" value="1"/>
</dbReference>
<protein>
    <submittedName>
        <fullName evidence="4">Flavodoxin family protein</fullName>
    </submittedName>
</protein>
<accession>A0ABS8N7V1</accession>
<keyword evidence="1" id="KW-0285">Flavoprotein</keyword>
<keyword evidence="2" id="KW-0288">FMN</keyword>
<dbReference type="PANTHER" id="PTHR43278">
    <property type="entry name" value="NAD(P)H-DEPENDENT FMN-CONTAINING OXIDOREDUCTASE YWQN-RELATED"/>
    <property type="match status" value="1"/>
</dbReference>
<dbReference type="InterPro" id="IPR051796">
    <property type="entry name" value="ISF_SsuE-like"/>
</dbReference>
<evidence type="ECO:0000313" key="4">
    <source>
        <dbReference type="EMBL" id="MCC9295886.1"/>
    </source>
</evidence>